<sequence>MLFPRQMAPALVVDTLNHGSFDLASEVPVRMTLICFYRGLHCPTCAMYLRELERLTPEFAERGITTIAISSDSEPRAREMQKKVGANSLRIGYGLSVTEARKWGLYISTSRGKSSIGVDEPQMFSEPGLFLLRPDRTIYYLSVQSMPFVRPNFKELLQALDFSIQHDYPARGEYAGAL</sequence>
<protein>
    <submittedName>
        <fullName evidence="2">AhpC/TSA family protein</fullName>
    </submittedName>
</protein>
<organism evidence="2 3">
    <name type="scientific">Trinickia violacea</name>
    <dbReference type="NCBI Taxonomy" id="2571746"/>
    <lineage>
        <taxon>Bacteria</taxon>
        <taxon>Pseudomonadati</taxon>
        <taxon>Pseudomonadota</taxon>
        <taxon>Betaproteobacteria</taxon>
        <taxon>Burkholderiales</taxon>
        <taxon>Burkholderiaceae</taxon>
        <taxon>Trinickia</taxon>
    </lineage>
</organism>
<dbReference type="EMBL" id="CP040078">
    <property type="protein sequence ID" value="QCP52817.1"/>
    <property type="molecule type" value="Genomic_DNA"/>
</dbReference>
<dbReference type="SUPFAM" id="SSF52833">
    <property type="entry name" value="Thioredoxin-like"/>
    <property type="match status" value="1"/>
</dbReference>
<dbReference type="OrthoDB" id="9809746at2"/>
<dbReference type="InterPro" id="IPR036249">
    <property type="entry name" value="Thioredoxin-like_sf"/>
</dbReference>
<feature type="domain" description="Thioredoxin" evidence="1">
    <location>
        <begin position="2"/>
        <end position="165"/>
    </location>
</feature>
<dbReference type="Proteomes" id="UP000298656">
    <property type="component" value="Chromosome 2"/>
</dbReference>
<accession>A0A4P8IWV8</accession>
<dbReference type="RefSeq" id="WP_137335588.1">
    <property type="nucleotide sequence ID" value="NZ_CP040078.1"/>
</dbReference>
<dbReference type="InterPro" id="IPR000866">
    <property type="entry name" value="AhpC/TSA"/>
</dbReference>
<dbReference type="KEGG" id="tvl:FAZ95_27205"/>
<dbReference type="PROSITE" id="PS51352">
    <property type="entry name" value="THIOREDOXIN_2"/>
    <property type="match status" value="1"/>
</dbReference>
<proteinExistence type="predicted"/>
<dbReference type="InterPro" id="IPR013766">
    <property type="entry name" value="Thioredoxin_domain"/>
</dbReference>
<evidence type="ECO:0000313" key="2">
    <source>
        <dbReference type="EMBL" id="QCP52817.1"/>
    </source>
</evidence>
<dbReference type="AlphaFoldDB" id="A0A4P8IWV8"/>
<dbReference type="GO" id="GO:0016491">
    <property type="term" value="F:oxidoreductase activity"/>
    <property type="evidence" value="ECO:0007669"/>
    <property type="project" value="InterPro"/>
</dbReference>
<keyword evidence="3" id="KW-1185">Reference proteome</keyword>
<dbReference type="CDD" id="cd02970">
    <property type="entry name" value="PRX_like2"/>
    <property type="match status" value="1"/>
</dbReference>
<name>A0A4P8IWV8_9BURK</name>
<reference evidence="2 3" key="1">
    <citation type="submission" date="2019-05" db="EMBL/GenBank/DDBJ databases">
        <title>Burkholderia sp. DHOD12, isolated from subtropical forest soil.</title>
        <authorList>
            <person name="Gao Z.-H."/>
            <person name="Qiu L.-H."/>
        </authorList>
    </citation>
    <scope>NUCLEOTIDE SEQUENCE [LARGE SCALE GENOMIC DNA]</scope>
    <source>
        <strain evidence="2 3">DHOD12</strain>
    </source>
</reference>
<dbReference type="Gene3D" id="3.40.30.10">
    <property type="entry name" value="Glutaredoxin"/>
    <property type="match status" value="1"/>
</dbReference>
<dbReference type="GO" id="GO:0016209">
    <property type="term" value="F:antioxidant activity"/>
    <property type="evidence" value="ECO:0007669"/>
    <property type="project" value="InterPro"/>
</dbReference>
<dbReference type="Pfam" id="PF00578">
    <property type="entry name" value="AhpC-TSA"/>
    <property type="match status" value="1"/>
</dbReference>
<evidence type="ECO:0000259" key="1">
    <source>
        <dbReference type="PROSITE" id="PS51352"/>
    </source>
</evidence>
<evidence type="ECO:0000313" key="3">
    <source>
        <dbReference type="Proteomes" id="UP000298656"/>
    </source>
</evidence>
<gene>
    <name evidence="2" type="ORF">FAZ95_27205</name>
</gene>